<dbReference type="NCBIfam" id="TIGR00536">
    <property type="entry name" value="hemK_fam"/>
    <property type="match status" value="1"/>
</dbReference>
<dbReference type="FunFam" id="3.40.50.150:FF:000053">
    <property type="entry name" value="Release factor glutamine methyltransferase"/>
    <property type="match status" value="1"/>
</dbReference>
<dbReference type="RefSeq" id="WP_198100077.1">
    <property type="nucleotide sequence ID" value="NZ_JAEDAL010000002.1"/>
</dbReference>
<gene>
    <name evidence="5 8" type="primary">prmC</name>
    <name evidence="8" type="ORF">I7X43_06340</name>
</gene>
<dbReference type="GO" id="GO:0102559">
    <property type="term" value="F:peptide chain release factor N(5)-glutamine methyltransferase activity"/>
    <property type="evidence" value="ECO:0007669"/>
    <property type="project" value="UniProtKB-EC"/>
</dbReference>
<dbReference type="SUPFAM" id="SSF53335">
    <property type="entry name" value="S-adenosyl-L-methionine-dependent methyltransferases"/>
    <property type="match status" value="1"/>
</dbReference>
<dbReference type="Proteomes" id="UP000620139">
    <property type="component" value="Unassembled WGS sequence"/>
</dbReference>
<keyword evidence="1 5" id="KW-0489">Methyltransferase</keyword>
<sequence length="273" mass="29401">MTLQDALRQAAAQGVPRLDAQLLLGHLLGRPREWLIAHDTDLLSPEQAQAFGKLCAQRADDVPLAYLVGHKEFHGLRLAVSPATLVPRPDTEALVEWALEPLGVPPTGAVLDLGTGSGCIALALKSSRPTWTLTAIDQSADAIHQARANGAHLGLPVEWLTGSWFEPVLGRRFDLILSNPPYIAEADPHLEALRHEPQSALTSGLDGLDDLRSLVAQAPHHLNPGGWLLLEHGHDQAEAVAELLRQAGFHDIQHRTDLSGIRRCTGGRGPSGR</sequence>
<reference evidence="8" key="1">
    <citation type="submission" date="2020-12" db="EMBL/GenBank/DDBJ databases">
        <title>The genome sequence of Inhella sp. 4Y17.</title>
        <authorList>
            <person name="Liu Y."/>
        </authorList>
    </citation>
    <scope>NUCLEOTIDE SEQUENCE</scope>
    <source>
        <strain evidence="8">4Y10</strain>
    </source>
</reference>
<dbReference type="InterPro" id="IPR050320">
    <property type="entry name" value="N5-glutamine_MTase"/>
</dbReference>
<comment type="catalytic activity">
    <reaction evidence="4 5">
        <text>L-glutaminyl-[peptide chain release factor] + S-adenosyl-L-methionine = N(5)-methyl-L-glutaminyl-[peptide chain release factor] + S-adenosyl-L-homocysteine + H(+)</text>
        <dbReference type="Rhea" id="RHEA:42896"/>
        <dbReference type="Rhea" id="RHEA-COMP:10271"/>
        <dbReference type="Rhea" id="RHEA-COMP:10272"/>
        <dbReference type="ChEBI" id="CHEBI:15378"/>
        <dbReference type="ChEBI" id="CHEBI:30011"/>
        <dbReference type="ChEBI" id="CHEBI:57856"/>
        <dbReference type="ChEBI" id="CHEBI:59789"/>
        <dbReference type="ChEBI" id="CHEBI:61891"/>
        <dbReference type="EC" id="2.1.1.297"/>
    </reaction>
</comment>
<dbReference type="GO" id="GO:0032259">
    <property type="term" value="P:methylation"/>
    <property type="evidence" value="ECO:0007669"/>
    <property type="project" value="UniProtKB-KW"/>
</dbReference>
<evidence type="ECO:0000256" key="1">
    <source>
        <dbReference type="ARBA" id="ARBA00022603"/>
    </source>
</evidence>
<feature type="binding site" evidence="5">
    <location>
        <position position="137"/>
    </location>
    <ligand>
        <name>S-adenosyl-L-methionine</name>
        <dbReference type="ChEBI" id="CHEBI:59789"/>
    </ligand>
</feature>
<feature type="binding site" evidence="5">
    <location>
        <position position="164"/>
    </location>
    <ligand>
        <name>S-adenosyl-L-methionine</name>
        <dbReference type="ChEBI" id="CHEBI:59789"/>
    </ligand>
</feature>
<dbReference type="InterPro" id="IPR004556">
    <property type="entry name" value="HemK-like"/>
</dbReference>
<dbReference type="InterPro" id="IPR007848">
    <property type="entry name" value="Small_mtfrase_dom"/>
</dbReference>
<keyword evidence="2 5" id="KW-0808">Transferase</keyword>
<feature type="binding site" evidence="5">
    <location>
        <position position="179"/>
    </location>
    <ligand>
        <name>S-adenosyl-L-methionine</name>
        <dbReference type="ChEBI" id="CHEBI:59789"/>
    </ligand>
</feature>
<dbReference type="PANTHER" id="PTHR18895:SF74">
    <property type="entry name" value="MTRF1L RELEASE FACTOR GLUTAMINE METHYLTRANSFERASE"/>
    <property type="match status" value="1"/>
</dbReference>
<feature type="domain" description="Release factor glutamine methyltransferase N-terminal" evidence="7">
    <location>
        <begin position="7"/>
        <end position="69"/>
    </location>
</feature>
<accession>A0A931NDC9</accession>
<dbReference type="Gene3D" id="3.40.50.150">
    <property type="entry name" value="Vaccinia Virus protein VP39"/>
    <property type="match status" value="1"/>
</dbReference>
<dbReference type="PANTHER" id="PTHR18895">
    <property type="entry name" value="HEMK METHYLTRANSFERASE"/>
    <property type="match status" value="1"/>
</dbReference>
<proteinExistence type="inferred from homology"/>
<evidence type="ECO:0000313" key="8">
    <source>
        <dbReference type="EMBL" id="MBH9552469.1"/>
    </source>
</evidence>
<evidence type="ECO:0000256" key="5">
    <source>
        <dbReference type="HAMAP-Rule" id="MF_02126"/>
    </source>
</evidence>
<feature type="domain" description="Methyltransferase small" evidence="6">
    <location>
        <begin position="102"/>
        <end position="190"/>
    </location>
</feature>
<feature type="binding site" evidence="5">
    <location>
        <begin position="114"/>
        <end position="118"/>
    </location>
    <ligand>
        <name>S-adenosyl-L-methionine</name>
        <dbReference type="ChEBI" id="CHEBI:59789"/>
    </ligand>
</feature>
<dbReference type="InterPro" id="IPR040758">
    <property type="entry name" value="PrmC_N"/>
</dbReference>
<dbReference type="PROSITE" id="PS00092">
    <property type="entry name" value="N6_MTASE"/>
    <property type="match status" value="1"/>
</dbReference>
<dbReference type="Gene3D" id="1.10.8.10">
    <property type="entry name" value="DNA helicase RuvA subunit, C-terminal domain"/>
    <property type="match status" value="1"/>
</dbReference>
<dbReference type="Pfam" id="PF17827">
    <property type="entry name" value="PrmC_N"/>
    <property type="match status" value="1"/>
</dbReference>
<evidence type="ECO:0000256" key="4">
    <source>
        <dbReference type="ARBA" id="ARBA00048391"/>
    </source>
</evidence>
<keyword evidence="9" id="KW-1185">Reference proteome</keyword>
<evidence type="ECO:0000256" key="2">
    <source>
        <dbReference type="ARBA" id="ARBA00022679"/>
    </source>
</evidence>
<comment type="similarity">
    <text evidence="5">Belongs to the protein N5-glutamine methyltransferase family. PrmC subfamily.</text>
</comment>
<organism evidence="8 9">
    <name type="scientific">Inhella gelatinilytica</name>
    <dbReference type="NCBI Taxonomy" id="2795030"/>
    <lineage>
        <taxon>Bacteria</taxon>
        <taxon>Pseudomonadati</taxon>
        <taxon>Pseudomonadota</taxon>
        <taxon>Betaproteobacteria</taxon>
        <taxon>Burkholderiales</taxon>
        <taxon>Sphaerotilaceae</taxon>
        <taxon>Inhella</taxon>
    </lineage>
</organism>
<dbReference type="EC" id="2.1.1.297" evidence="5"/>
<dbReference type="Pfam" id="PF05175">
    <property type="entry name" value="MTS"/>
    <property type="match status" value="1"/>
</dbReference>
<dbReference type="GO" id="GO:0003676">
    <property type="term" value="F:nucleic acid binding"/>
    <property type="evidence" value="ECO:0007669"/>
    <property type="project" value="InterPro"/>
</dbReference>
<dbReference type="AlphaFoldDB" id="A0A931NDC9"/>
<comment type="caution">
    <text evidence="8">The sequence shown here is derived from an EMBL/GenBank/DDBJ whole genome shotgun (WGS) entry which is preliminary data.</text>
</comment>
<dbReference type="HAMAP" id="MF_02126">
    <property type="entry name" value="RF_methyltr_PrmC"/>
    <property type="match status" value="1"/>
</dbReference>
<evidence type="ECO:0000259" key="7">
    <source>
        <dbReference type="Pfam" id="PF17827"/>
    </source>
</evidence>
<comment type="function">
    <text evidence="5">Methylates the class 1 translation termination release factors RF1/PrfA and RF2/PrfB on the glutamine residue of the universally conserved GGQ motif.</text>
</comment>
<dbReference type="CDD" id="cd02440">
    <property type="entry name" value="AdoMet_MTases"/>
    <property type="match status" value="1"/>
</dbReference>
<dbReference type="NCBIfam" id="TIGR03534">
    <property type="entry name" value="RF_mod_PrmC"/>
    <property type="match status" value="1"/>
</dbReference>
<name>A0A931NDC9_9BURK</name>
<evidence type="ECO:0000259" key="6">
    <source>
        <dbReference type="Pfam" id="PF05175"/>
    </source>
</evidence>
<feature type="binding site" evidence="5">
    <location>
        <begin position="179"/>
        <end position="182"/>
    </location>
    <ligand>
        <name>substrate</name>
    </ligand>
</feature>
<evidence type="ECO:0000256" key="3">
    <source>
        <dbReference type="ARBA" id="ARBA00022691"/>
    </source>
</evidence>
<protein>
    <recommendedName>
        <fullName evidence="5">Release factor glutamine methyltransferase</fullName>
        <shortName evidence="5">RF MTase</shortName>
        <ecNumber evidence="5">2.1.1.297</ecNumber>
    </recommendedName>
    <alternativeName>
        <fullName evidence="5">N5-glutamine methyltransferase PrmC</fullName>
    </alternativeName>
    <alternativeName>
        <fullName evidence="5">Protein-(glutamine-N5) MTase PrmC</fullName>
    </alternativeName>
    <alternativeName>
        <fullName evidence="5">Protein-glutamine N-methyltransferase PrmC</fullName>
    </alternativeName>
</protein>
<dbReference type="InterPro" id="IPR002052">
    <property type="entry name" value="DNA_methylase_N6_adenine_CS"/>
</dbReference>
<dbReference type="InterPro" id="IPR029063">
    <property type="entry name" value="SAM-dependent_MTases_sf"/>
</dbReference>
<dbReference type="InterPro" id="IPR019874">
    <property type="entry name" value="RF_methyltr_PrmC"/>
</dbReference>
<evidence type="ECO:0000313" key="9">
    <source>
        <dbReference type="Proteomes" id="UP000620139"/>
    </source>
</evidence>
<dbReference type="EMBL" id="JAEDAL010000002">
    <property type="protein sequence ID" value="MBH9552469.1"/>
    <property type="molecule type" value="Genomic_DNA"/>
</dbReference>
<keyword evidence="3 5" id="KW-0949">S-adenosyl-L-methionine</keyword>